<feature type="domain" description="HTH arsR-type" evidence="4">
    <location>
        <begin position="115"/>
        <end position="204"/>
    </location>
</feature>
<evidence type="ECO:0000313" key="5">
    <source>
        <dbReference type="EMBL" id="CCH31812.1"/>
    </source>
</evidence>
<dbReference type="InterPro" id="IPR051011">
    <property type="entry name" value="Metal_resp_trans_reg"/>
</dbReference>
<evidence type="ECO:0000256" key="2">
    <source>
        <dbReference type="ARBA" id="ARBA00023125"/>
    </source>
</evidence>
<dbReference type="GO" id="GO:0003677">
    <property type="term" value="F:DNA binding"/>
    <property type="evidence" value="ECO:0007669"/>
    <property type="project" value="UniProtKB-KW"/>
</dbReference>
<dbReference type="HOGENOM" id="CLU_1342439_0_0_11"/>
<evidence type="ECO:0000259" key="4">
    <source>
        <dbReference type="PROSITE" id="PS50987"/>
    </source>
</evidence>
<accession>K0K2K1</accession>
<proteinExistence type="predicted"/>
<dbReference type="Gene3D" id="1.10.10.10">
    <property type="entry name" value="Winged helix-like DNA-binding domain superfamily/Winged helix DNA-binding domain"/>
    <property type="match status" value="1"/>
</dbReference>
<keyword evidence="3" id="KW-0804">Transcription</keyword>
<dbReference type="PANTHER" id="PTHR43132">
    <property type="entry name" value="ARSENICAL RESISTANCE OPERON REPRESSOR ARSR-RELATED"/>
    <property type="match status" value="1"/>
</dbReference>
<dbReference type="InterPro" id="IPR001845">
    <property type="entry name" value="HTH_ArsR_DNA-bd_dom"/>
</dbReference>
<dbReference type="eggNOG" id="COG0640">
    <property type="taxonomic scope" value="Bacteria"/>
</dbReference>
<evidence type="ECO:0000256" key="3">
    <source>
        <dbReference type="ARBA" id="ARBA00023163"/>
    </source>
</evidence>
<dbReference type="InterPro" id="IPR036390">
    <property type="entry name" value="WH_DNA-bd_sf"/>
</dbReference>
<dbReference type="Proteomes" id="UP000006281">
    <property type="component" value="Chromosome"/>
</dbReference>
<dbReference type="InterPro" id="IPR011991">
    <property type="entry name" value="ArsR-like_HTH"/>
</dbReference>
<dbReference type="AlphaFoldDB" id="K0K2K1"/>
<dbReference type="STRING" id="1179773.BN6_45320"/>
<evidence type="ECO:0000313" key="6">
    <source>
        <dbReference type="Proteomes" id="UP000006281"/>
    </source>
</evidence>
<dbReference type="PATRIC" id="fig|1179773.3.peg.4539"/>
<dbReference type="InterPro" id="IPR036388">
    <property type="entry name" value="WH-like_DNA-bd_sf"/>
</dbReference>
<sequence>MLTRGRASARSPTRCVAFLGEKMLRVHFGLTDLARVRFGGAFPEDLAGACLEEALNRVHPDVRWCPPTLLVNRHPERDVHLDGRGLVVVLGAGCSEPTLTEEGDRPATLCCPLGPAPRPDEERLDALTGVFGRTRVRILHALRQESTTSDLAQRLAVSPSTASQGATELRKVGLIASRRDGGAVRHRLTGLGWRILTESPLRDG</sequence>
<dbReference type="KEGG" id="sesp:BN6_45320"/>
<protein>
    <recommendedName>
        <fullName evidence="4">HTH arsR-type domain-containing protein</fullName>
    </recommendedName>
</protein>
<gene>
    <name evidence="5" type="ordered locus">BN6_45320</name>
</gene>
<keyword evidence="6" id="KW-1185">Reference proteome</keyword>
<dbReference type="PROSITE" id="PS50987">
    <property type="entry name" value="HTH_ARSR_2"/>
    <property type="match status" value="1"/>
</dbReference>
<dbReference type="GO" id="GO:0003700">
    <property type="term" value="F:DNA-binding transcription factor activity"/>
    <property type="evidence" value="ECO:0007669"/>
    <property type="project" value="InterPro"/>
</dbReference>
<dbReference type="EMBL" id="HE804045">
    <property type="protein sequence ID" value="CCH31812.1"/>
    <property type="molecule type" value="Genomic_DNA"/>
</dbReference>
<dbReference type="SMART" id="SM00418">
    <property type="entry name" value="HTH_ARSR"/>
    <property type="match status" value="1"/>
</dbReference>
<dbReference type="CDD" id="cd00090">
    <property type="entry name" value="HTH_ARSR"/>
    <property type="match status" value="1"/>
</dbReference>
<dbReference type="SUPFAM" id="SSF46785">
    <property type="entry name" value="Winged helix' DNA-binding domain"/>
    <property type="match status" value="1"/>
</dbReference>
<keyword evidence="1" id="KW-0805">Transcription regulation</keyword>
<reference evidence="5 6" key="1">
    <citation type="journal article" date="2012" name="BMC Genomics">
        <title>Complete genome sequence of Saccharothrix espanaensis DSM 44229T and comparison to the other completely sequenced Pseudonocardiaceae.</title>
        <authorList>
            <person name="Strobel T."/>
            <person name="Al-Dilaimi A."/>
            <person name="Blom J."/>
            <person name="Gessner A."/>
            <person name="Kalinowski J."/>
            <person name="Luzhetska M."/>
            <person name="Puhler A."/>
            <person name="Szczepanowski R."/>
            <person name="Bechthold A."/>
            <person name="Ruckert C."/>
        </authorList>
    </citation>
    <scope>NUCLEOTIDE SEQUENCE [LARGE SCALE GENOMIC DNA]</scope>
    <source>
        <strain evidence="6">ATCC 51144 / DSM 44229 / JCM 9112 / NBRC 15066 / NRRL 15764</strain>
    </source>
</reference>
<organism evidence="5 6">
    <name type="scientific">Saccharothrix espanaensis (strain ATCC 51144 / DSM 44229 / JCM 9112 / NBRC 15066 / NRRL 15764)</name>
    <dbReference type="NCBI Taxonomy" id="1179773"/>
    <lineage>
        <taxon>Bacteria</taxon>
        <taxon>Bacillati</taxon>
        <taxon>Actinomycetota</taxon>
        <taxon>Actinomycetes</taxon>
        <taxon>Pseudonocardiales</taxon>
        <taxon>Pseudonocardiaceae</taxon>
        <taxon>Saccharothrix</taxon>
    </lineage>
</organism>
<name>K0K2K1_SACES</name>
<evidence type="ECO:0000256" key="1">
    <source>
        <dbReference type="ARBA" id="ARBA00023015"/>
    </source>
</evidence>
<keyword evidence="2" id="KW-0238">DNA-binding</keyword>
<dbReference type="PANTHER" id="PTHR43132:SF8">
    <property type="entry name" value="HTH-TYPE TRANSCRIPTIONAL REGULATOR KMTR"/>
    <property type="match status" value="1"/>
</dbReference>
<dbReference type="Pfam" id="PF01022">
    <property type="entry name" value="HTH_5"/>
    <property type="match status" value="1"/>
</dbReference>